<dbReference type="InterPro" id="IPR000683">
    <property type="entry name" value="Gfo/Idh/MocA-like_OxRdtase_N"/>
</dbReference>
<dbReference type="SUPFAM" id="SSF51735">
    <property type="entry name" value="NAD(P)-binding Rossmann-fold domains"/>
    <property type="match status" value="1"/>
</dbReference>
<dbReference type="InterPro" id="IPR036291">
    <property type="entry name" value="NAD(P)-bd_dom_sf"/>
</dbReference>
<feature type="domain" description="Gfo/Idh/MocA-like oxidoreductase C-terminal" evidence="2">
    <location>
        <begin position="137"/>
        <end position="338"/>
    </location>
</feature>
<dbReference type="SUPFAM" id="SSF55347">
    <property type="entry name" value="Glyceraldehyde-3-phosphate dehydrogenase-like, C-terminal domain"/>
    <property type="match status" value="1"/>
</dbReference>
<name>A0ABT0YZM0_9FLAO</name>
<gene>
    <name evidence="3" type="ORF">NE848_03720</name>
</gene>
<evidence type="ECO:0000259" key="2">
    <source>
        <dbReference type="Pfam" id="PF02894"/>
    </source>
</evidence>
<dbReference type="Proteomes" id="UP001155077">
    <property type="component" value="Unassembled WGS sequence"/>
</dbReference>
<dbReference type="Pfam" id="PF02894">
    <property type="entry name" value="GFO_IDH_MocA_C"/>
    <property type="match status" value="1"/>
</dbReference>
<comment type="caution">
    <text evidence="3">The sequence shown here is derived from an EMBL/GenBank/DDBJ whole genome shotgun (WGS) entry which is preliminary data.</text>
</comment>
<feature type="domain" description="Gfo/Idh/MocA-like oxidoreductase N-terminal" evidence="1">
    <location>
        <begin position="7"/>
        <end position="123"/>
    </location>
</feature>
<dbReference type="Gene3D" id="3.40.50.720">
    <property type="entry name" value="NAD(P)-binding Rossmann-like Domain"/>
    <property type="match status" value="1"/>
</dbReference>
<dbReference type="RefSeq" id="WP_252110864.1">
    <property type="nucleotide sequence ID" value="NZ_JAMSCK010000001.1"/>
</dbReference>
<protein>
    <submittedName>
        <fullName evidence="3">Gfo/Idh/MocA family oxidoreductase</fullName>
    </submittedName>
</protein>
<evidence type="ECO:0000313" key="4">
    <source>
        <dbReference type="Proteomes" id="UP001155077"/>
    </source>
</evidence>
<dbReference type="PANTHER" id="PTHR43249:SF1">
    <property type="entry name" value="D-GLUCOSIDE 3-DEHYDROGENASE"/>
    <property type="match status" value="1"/>
</dbReference>
<accession>A0ABT0YZM0</accession>
<dbReference type="EMBL" id="JAMSCK010000001">
    <property type="protein sequence ID" value="MCM8568470.1"/>
    <property type="molecule type" value="Genomic_DNA"/>
</dbReference>
<sequence length="345" mass="39406">MSQEPDILIIGAGGIVRDAHLPAYQIAGFKVKGIFDLDIEKARNLAEKFQIPGVYSSLEEIIEQVDENSVFDLAVPGKEILKVLKKIPDQSVILIQKPMGEDLKMAREILQLCREKDLKAGINFQLRYAPFIRKAQELLAQDQLGEICDIEINVNVFTPWHLWDFLKSIPRMEILYHSIHYVDLVRSFLGNPEKIYAKTIKHPASTDLASVKSNIIMDYGMFKRANILTNHNHGYSEKYQRSFIKIEGTEGACRMEIGVLKSYPKGKDDKFEYILYDDERDWQEIPMQGTWFPHAFIGSMQEMLKAKQDENYIPDNSVEDCIHTMACVEAAYISSAEGGIDPEKI</sequence>
<evidence type="ECO:0000259" key="1">
    <source>
        <dbReference type="Pfam" id="PF01408"/>
    </source>
</evidence>
<dbReference type="Gene3D" id="3.30.360.10">
    <property type="entry name" value="Dihydrodipicolinate Reductase, domain 2"/>
    <property type="match status" value="1"/>
</dbReference>
<dbReference type="PANTHER" id="PTHR43249">
    <property type="entry name" value="UDP-N-ACETYL-2-AMINO-2-DEOXY-D-GLUCURONATE OXIDASE"/>
    <property type="match status" value="1"/>
</dbReference>
<reference evidence="3" key="1">
    <citation type="submission" date="2022-06" db="EMBL/GenBank/DDBJ databases">
        <title>Gramella sediminis sp. nov., isolated from deep-sea sediment of the Indian Ocean.</title>
        <authorList>
            <person name="Yang L."/>
        </authorList>
    </citation>
    <scope>NUCLEOTIDE SEQUENCE</scope>
    <source>
        <strain evidence="3">HMD3159</strain>
    </source>
</reference>
<dbReference type="InterPro" id="IPR052515">
    <property type="entry name" value="Gfo/Idh/MocA_Oxidoreductase"/>
</dbReference>
<evidence type="ECO:0000313" key="3">
    <source>
        <dbReference type="EMBL" id="MCM8568470.1"/>
    </source>
</evidence>
<keyword evidence="4" id="KW-1185">Reference proteome</keyword>
<dbReference type="Pfam" id="PF01408">
    <property type="entry name" value="GFO_IDH_MocA"/>
    <property type="match status" value="1"/>
</dbReference>
<organism evidence="3 4">
    <name type="scientific">Gramella jeungdoensis</name>
    <dbReference type="NCBI Taxonomy" id="708091"/>
    <lineage>
        <taxon>Bacteria</taxon>
        <taxon>Pseudomonadati</taxon>
        <taxon>Bacteroidota</taxon>
        <taxon>Flavobacteriia</taxon>
        <taxon>Flavobacteriales</taxon>
        <taxon>Flavobacteriaceae</taxon>
        <taxon>Christiangramia</taxon>
    </lineage>
</organism>
<dbReference type="InterPro" id="IPR004104">
    <property type="entry name" value="Gfo/Idh/MocA-like_OxRdtase_C"/>
</dbReference>
<proteinExistence type="predicted"/>